<sequence>MIGKMGIMSSHQERLRARLRTAPLQPPPTPWQPLAPIAVGGLSCVGFGRAHSGQGDLLLVVSSSGRGLFDCSTGARIARDPAPDAGWPDTDELVHEGIGPLSGITVPVAGLWGGGLHTTAPGGWAVDVVAPDWPVESVMLSFDSSPYQGEAGSSWWHVHREESCELRAVGFSPSGRTLVIASSCTLTLFTRSPGTG</sequence>
<dbReference type="Proteomes" id="UP001143474">
    <property type="component" value="Unassembled WGS sequence"/>
</dbReference>
<dbReference type="EMBL" id="BSEV01000010">
    <property type="protein sequence ID" value="GLK11083.1"/>
    <property type="molecule type" value="Genomic_DNA"/>
</dbReference>
<comment type="caution">
    <text evidence="1">The sequence shown here is derived from an EMBL/GenBank/DDBJ whole genome shotgun (WGS) entry which is preliminary data.</text>
</comment>
<evidence type="ECO:0000313" key="1">
    <source>
        <dbReference type="EMBL" id="GLK11083.1"/>
    </source>
</evidence>
<reference evidence="1" key="1">
    <citation type="journal article" date="2014" name="Int. J. Syst. Evol. Microbiol.">
        <title>Complete genome sequence of Corynebacterium casei LMG S-19264T (=DSM 44701T), isolated from a smear-ripened cheese.</title>
        <authorList>
            <consortium name="US DOE Joint Genome Institute (JGI-PGF)"/>
            <person name="Walter F."/>
            <person name="Albersmeier A."/>
            <person name="Kalinowski J."/>
            <person name="Ruckert C."/>
        </authorList>
    </citation>
    <scope>NUCLEOTIDE SEQUENCE</scope>
    <source>
        <strain evidence="1">VKM Ac-2007</strain>
    </source>
</reference>
<gene>
    <name evidence="1" type="ORF">GCM10017600_44890</name>
</gene>
<reference evidence="1" key="2">
    <citation type="submission" date="2023-01" db="EMBL/GenBank/DDBJ databases">
        <authorList>
            <person name="Sun Q."/>
            <person name="Evtushenko L."/>
        </authorList>
    </citation>
    <scope>NUCLEOTIDE SEQUENCE</scope>
    <source>
        <strain evidence="1">VKM Ac-2007</strain>
    </source>
</reference>
<dbReference type="AlphaFoldDB" id="A0A9W6MEQ7"/>
<organism evidence="1 2">
    <name type="scientific">Streptosporangium carneum</name>
    <dbReference type="NCBI Taxonomy" id="47481"/>
    <lineage>
        <taxon>Bacteria</taxon>
        <taxon>Bacillati</taxon>
        <taxon>Actinomycetota</taxon>
        <taxon>Actinomycetes</taxon>
        <taxon>Streptosporangiales</taxon>
        <taxon>Streptosporangiaceae</taxon>
        <taxon>Streptosporangium</taxon>
    </lineage>
</organism>
<protein>
    <submittedName>
        <fullName evidence="1">Uncharacterized protein</fullName>
    </submittedName>
</protein>
<evidence type="ECO:0000313" key="2">
    <source>
        <dbReference type="Proteomes" id="UP001143474"/>
    </source>
</evidence>
<proteinExistence type="predicted"/>
<keyword evidence="2" id="KW-1185">Reference proteome</keyword>
<name>A0A9W6MEQ7_9ACTN</name>
<accession>A0A9W6MEQ7</accession>